<reference evidence="1 2" key="1">
    <citation type="submission" date="2024-06" db="EMBL/GenBank/DDBJ databases">
        <title>Draft genome sequence of Geodermatophilus badlandi, a novel member of the Geodermatophilaceae isolated from badland sedimentary rocks in the Red desert, Wyoming, USA.</title>
        <authorList>
            <person name="Ben Tekaya S."/>
            <person name="Nouioui I."/>
            <person name="Flores G.M."/>
            <person name="Shaal M.N."/>
            <person name="Bredoire F."/>
            <person name="Basile F."/>
            <person name="Van Diepen L."/>
            <person name="Ward N.L."/>
        </authorList>
    </citation>
    <scope>NUCLEOTIDE SEQUENCE [LARGE SCALE GENOMIC DNA]</scope>
    <source>
        <strain evidence="1 2">WL48A</strain>
    </source>
</reference>
<dbReference type="EMBL" id="JBFNXQ010000019">
    <property type="protein sequence ID" value="MEX5718378.1"/>
    <property type="molecule type" value="Genomic_DNA"/>
</dbReference>
<dbReference type="RefSeq" id="WP_369205163.1">
    <property type="nucleotide sequence ID" value="NZ_JBFNXQ010000019.1"/>
</dbReference>
<name>A0ABV3XCT3_9ACTN</name>
<dbReference type="InterPro" id="IPR009057">
    <property type="entry name" value="Homeodomain-like_sf"/>
</dbReference>
<sequence length="91" mass="10143">MTAEECTRRERVRLEAAEWIEEGATDREVATRFRVTRMSANRWRRALAAGGRPVLASKGPGESRCGLRPAQLDELRVLDAGSAAWGWADQC</sequence>
<gene>
    <name evidence="1" type="ORF">ABQ292_08350</name>
</gene>
<dbReference type="Pfam" id="PF13384">
    <property type="entry name" value="HTH_23"/>
    <property type="match status" value="1"/>
</dbReference>
<accession>A0ABV3XCT3</accession>
<protein>
    <submittedName>
        <fullName evidence="1">Helix-turn-helix domain-containing protein</fullName>
    </submittedName>
</protein>
<dbReference type="Proteomes" id="UP001560045">
    <property type="component" value="Unassembled WGS sequence"/>
</dbReference>
<proteinExistence type="predicted"/>
<evidence type="ECO:0000313" key="2">
    <source>
        <dbReference type="Proteomes" id="UP001560045"/>
    </source>
</evidence>
<keyword evidence="2" id="KW-1185">Reference proteome</keyword>
<organism evidence="1 2">
    <name type="scientific">Geodermatophilus maliterrae</name>
    <dbReference type="NCBI Taxonomy" id="3162531"/>
    <lineage>
        <taxon>Bacteria</taxon>
        <taxon>Bacillati</taxon>
        <taxon>Actinomycetota</taxon>
        <taxon>Actinomycetes</taxon>
        <taxon>Geodermatophilales</taxon>
        <taxon>Geodermatophilaceae</taxon>
        <taxon>Geodermatophilus</taxon>
    </lineage>
</organism>
<evidence type="ECO:0000313" key="1">
    <source>
        <dbReference type="EMBL" id="MEX5718378.1"/>
    </source>
</evidence>
<dbReference type="SUPFAM" id="SSF46689">
    <property type="entry name" value="Homeodomain-like"/>
    <property type="match status" value="1"/>
</dbReference>
<comment type="caution">
    <text evidence="1">The sequence shown here is derived from an EMBL/GenBank/DDBJ whole genome shotgun (WGS) entry which is preliminary data.</text>
</comment>